<keyword evidence="2" id="KW-0812">Transmembrane</keyword>
<feature type="compositionally biased region" description="Polar residues" evidence="1">
    <location>
        <begin position="443"/>
        <end position="459"/>
    </location>
</feature>
<dbReference type="GeneID" id="20662441"/>
<proteinExistence type="predicted"/>
<feature type="compositionally biased region" description="Low complexity" evidence="1">
    <location>
        <begin position="200"/>
        <end position="216"/>
    </location>
</feature>
<keyword evidence="2" id="KW-1133">Transmembrane helix</keyword>
<organism evidence="4 5">
    <name type="scientific">Phytophthora sojae (strain P6497)</name>
    <name type="common">Soybean stem and root rot agent</name>
    <name type="synonym">Phytophthora megasperma f. sp. glycines</name>
    <dbReference type="NCBI Taxonomy" id="1094619"/>
    <lineage>
        <taxon>Eukaryota</taxon>
        <taxon>Sar</taxon>
        <taxon>Stramenopiles</taxon>
        <taxon>Oomycota</taxon>
        <taxon>Peronosporomycetes</taxon>
        <taxon>Peronosporales</taxon>
        <taxon>Peronosporaceae</taxon>
        <taxon>Phytophthora</taxon>
    </lineage>
</organism>
<dbReference type="RefSeq" id="XP_009519179.1">
    <property type="nucleotide sequence ID" value="XM_009520884.1"/>
</dbReference>
<evidence type="ECO:0000313" key="5">
    <source>
        <dbReference type="Proteomes" id="UP000002640"/>
    </source>
</evidence>
<dbReference type="InParanoid" id="G4YYE8"/>
<evidence type="ECO:0000256" key="3">
    <source>
        <dbReference type="SAM" id="SignalP"/>
    </source>
</evidence>
<evidence type="ECO:0000313" key="4">
    <source>
        <dbReference type="EMBL" id="EGZ23891.1"/>
    </source>
</evidence>
<protein>
    <submittedName>
        <fullName evidence="4">Uncharacterized protein</fullName>
    </submittedName>
</protein>
<feature type="compositionally biased region" description="Low complexity" evidence="1">
    <location>
        <begin position="222"/>
        <end position="288"/>
    </location>
</feature>
<dbReference type="KEGG" id="psoj:PHYSODRAFT_541494"/>
<dbReference type="OMA" id="GATTYCM"/>
<keyword evidence="3" id="KW-0732">Signal</keyword>
<dbReference type="AlphaFoldDB" id="G4YYE8"/>
<dbReference type="Proteomes" id="UP000002640">
    <property type="component" value="Unassembled WGS sequence"/>
</dbReference>
<feature type="region of interest" description="Disordered" evidence="1">
    <location>
        <begin position="636"/>
        <end position="703"/>
    </location>
</feature>
<sequence length="703" mass="71887">MKVVSAFAAAVAALLGAARAADIDNGFTQDGATTYCMGVTGAVGTLVFDTLETSNAGRCPVGVTLSVSGSEFHVNDPITVKWSAKANAGVSNSIFPNAIDATTGLPGAVTVSSLYACTSGTNCATNVGGTPTGADGTSTGAFATDGTKALETNTFTLGTAGDYVIVGLVALPGDTSLSLSADEYVVFKKISVMSADTVISSSSNSTTGSVGTSHGSSGTGSSGWATTAPPVTTAPPLTSGPSSSTGSSDKGSSAGHSNSNSLGSSHSGSHSNSNSKSNSHSGASGSSADQSTKSGKDDDDNYTSSDSTKQGTTTSDDTTQQTDTGSSGAAKSASTSSGSDGFFSGSGMIIVAAVVGCCIVGVVGFAFVMRRRKEQRTNTNKAFDLQSPSMASDMDDSSLNHGGKIDLTYVANISSRNNNAAADNVMSEESSVAIMTSAERGSELNSSNGSSMHSLPKSSLDTDEYSEKVSYGAVGAAAGAAAFAGHQNESEIDAYRMSNMSEISSIHGGAQSEASMSNFGDSVVSARQNQYLANEWNDSESSRMDSRLDSIEQAELKARGFGSISGFSTVSGLSEDNTRITGLSEHDSNHDIGFSMSSRPTVESRFTEDYRETEDAPAGGDDLRFTEDYRATVDSHVTEDSRATGFSEAMGESRMQSEVSVDSYGFRASRESADSYSSGMSPYSREGSRISGFSVGSDRSSNY</sequence>
<accession>G4YYE8</accession>
<evidence type="ECO:0000256" key="1">
    <source>
        <dbReference type="SAM" id="MobiDB-lite"/>
    </source>
</evidence>
<feature type="region of interest" description="Disordered" evidence="1">
    <location>
        <begin position="438"/>
        <end position="460"/>
    </location>
</feature>
<dbReference type="STRING" id="1094619.G4YYE8"/>
<evidence type="ECO:0000256" key="2">
    <source>
        <dbReference type="SAM" id="Phobius"/>
    </source>
</evidence>
<name>G4YYE8_PHYSP</name>
<feature type="compositionally biased region" description="Low complexity" evidence="1">
    <location>
        <begin position="302"/>
        <end position="338"/>
    </location>
</feature>
<feature type="chain" id="PRO_5003471568" evidence="3">
    <location>
        <begin position="21"/>
        <end position="703"/>
    </location>
</feature>
<feature type="signal peptide" evidence="3">
    <location>
        <begin position="1"/>
        <end position="20"/>
    </location>
</feature>
<reference evidence="4 5" key="1">
    <citation type="journal article" date="2006" name="Science">
        <title>Phytophthora genome sequences uncover evolutionary origins and mechanisms of pathogenesis.</title>
        <authorList>
            <person name="Tyler B.M."/>
            <person name="Tripathy S."/>
            <person name="Zhang X."/>
            <person name="Dehal P."/>
            <person name="Jiang R.H."/>
            <person name="Aerts A."/>
            <person name="Arredondo F.D."/>
            <person name="Baxter L."/>
            <person name="Bensasson D."/>
            <person name="Beynon J.L."/>
            <person name="Chapman J."/>
            <person name="Damasceno C.M."/>
            <person name="Dorrance A.E."/>
            <person name="Dou D."/>
            <person name="Dickerman A.W."/>
            <person name="Dubchak I.L."/>
            <person name="Garbelotto M."/>
            <person name="Gijzen M."/>
            <person name="Gordon S.G."/>
            <person name="Govers F."/>
            <person name="Grunwald N.J."/>
            <person name="Huang W."/>
            <person name="Ivors K.L."/>
            <person name="Jones R.W."/>
            <person name="Kamoun S."/>
            <person name="Krampis K."/>
            <person name="Lamour K.H."/>
            <person name="Lee M.K."/>
            <person name="McDonald W.H."/>
            <person name="Medina M."/>
            <person name="Meijer H.J."/>
            <person name="Nordberg E.K."/>
            <person name="Maclean D.J."/>
            <person name="Ospina-Giraldo M.D."/>
            <person name="Morris P.F."/>
            <person name="Phuntumart V."/>
            <person name="Putnam N.H."/>
            <person name="Rash S."/>
            <person name="Rose J.K."/>
            <person name="Sakihama Y."/>
            <person name="Salamov A.A."/>
            <person name="Savidor A."/>
            <person name="Scheuring C.F."/>
            <person name="Smith B.M."/>
            <person name="Sobral B.W."/>
            <person name="Terry A."/>
            <person name="Torto-Alalibo T.A."/>
            <person name="Win J."/>
            <person name="Xu Z."/>
            <person name="Zhang H."/>
            <person name="Grigoriev I.V."/>
            <person name="Rokhsar D.S."/>
            <person name="Boore J.L."/>
        </authorList>
    </citation>
    <scope>NUCLEOTIDE SEQUENCE [LARGE SCALE GENOMIC DNA]</scope>
    <source>
        <strain evidence="4 5">P6497</strain>
    </source>
</reference>
<feature type="transmembrane region" description="Helical" evidence="2">
    <location>
        <begin position="342"/>
        <end position="368"/>
    </location>
</feature>
<feature type="region of interest" description="Disordered" evidence="1">
    <location>
        <begin position="200"/>
        <end position="338"/>
    </location>
</feature>
<dbReference type="EMBL" id="JH159152">
    <property type="protein sequence ID" value="EGZ23891.1"/>
    <property type="molecule type" value="Genomic_DNA"/>
</dbReference>
<gene>
    <name evidence="4" type="ORF">PHYSODRAFT_541494</name>
</gene>
<keyword evidence="5" id="KW-1185">Reference proteome</keyword>
<keyword evidence="2" id="KW-0472">Membrane</keyword>